<evidence type="ECO:0000256" key="4">
    <source>
        <dbReference type="ARBA" id="ARBA00022982"/>
    </source>
</evidence>
<dbReference type="GO" id="GO:0005506">
    <property type="term" value="F:iron ion binding"/>
    <property type="evidence" value="ECO:0007669"/>
    <property type="project" value="InterPro"/>
</dbReference>
<evidence type="ECO:0000313" key="10">
    <source>
        <dbReference type="Proteomes" id="UP000054773"/>
    </source>
</evidence>
<dbReference type="STRING" id="448.Lery_1637"/>
<dbReference type="PROSITE" id="PS51007">
    <property type="entry name" value="CYTC"/>
    <property type="match status" value="1"/>
</dbReference>
<dbReference type="InterPro" id="IPR036909">
    <property type="entry name" value="Cyt_c-like_dom_sf"/>
</dbReference>
<feature type="region of interest" description="Disordered" evidence="7">
    <location>
        <begin position="38"/>
        <end position="58"/>
    </location>
</feature>
<gene>
    <name evidence="9" type="ORF">Lery_1637</name>
</gene>
<evidence type="ECO:0000256" key="7">
    <source>
        <dbReference type="SAM" id="MobiDB-lite"/>
    </source>
</evidence>
<protein>
    <submittedName>
        <fullName evidence="9">Cytochrome c5</fullName>
    </submittedName>
</protein>
<keyword evidence="1" id="KW-0813">Transport</keyword>
<reference evidence="9 10" key="1">
    <citation type="submission" date="2015-11" db="EMBL/GenBank/DDBJ databases">
        <title>Genomic analysis of 38 Legionella species identifies large and diverse effector repertoires.</title>
        <authorList>
            <person name="Burstein D."/>
            <person name="Amaro F."/>
            <person name="Zusman T."/>
            <person name="Lifshitz Z."/>
            <person name="Cohen O."/>
            <person name="Gilbert J.A."/>
            <person name="Pupko T."/>
            <person name="Shuman H.A."/>
            <person name="Segal G."/>
        </authorList>
    </citation>
    <scope>NUCLEOTIDE SEQUENCE [LARGE SCALE GENOMIC DNA]</scope>
    <source>
        <strain evidence="9 10">SE-32A-C8</strain>
    </source>
</reference>
<comment type="caution">
    <text evidence="9">The sequence shown here is derived from an EMBL/GenBank/DDBJ whole genome shotgun (WGS) entry which is preliminary data.</text>
</comment>
<feature type="compositionally biased region" description="Polar residues" evidence="7">
    <location>
        <begin position="45"/>
        <end position="54"/>
    </location>
</feature>
<dbReference type="EMBL" id="LNYA01000024">
    <property type="protein sequence ID" value="KTC97798.1"/>
    <property type="molecule type" value="Genomic_DNA"/>
</dbReference>
<dbReference type="GO" id="GO:0020037">
    <property type="term" value="F:heme binding"/>
    <property type="evidence" value="ECO:0007669"/>
    <property type="project" value="InterPro"/>
</dbReference>
<evidence type="ECO:0000256" key="5">
    <source>
        <dbReference type="ARBA" id="ARBA00023004"/>
    </source>
</evidence>
<proteinExistence type="predicted"/>
<keyword evidence="10" id="KW-1185">Reference proteome</keyword>
<evidence type="ECO:0000313" key="9">
    <source>
        <dbReference type="EMBL" id="KTC97798.1"/>
    </source>
</evidence>
<dbReference type="Gene3D" id="1.10.760.10">
    <property type="entry name" value="Cytochrome c-like domain"/>
    <property type="match status" value="1"/>
</dbReference>
<name>A0A0W0TQL0_LEGER</name>
<dbReference type="InterPro" id="IPR002323">
    <property type="entry name" value="Cyt_CIE"/>
</dbReference>
<evidence type="ECO:0000256" key="6">
    <source>
        <dbReference type="PROSITE-ProRule" id="PRU00433"/>
    </source>
</evidence>
<dbReference type="Pfam" id="PF13442">
    <property type="entry name" value="Cytochrome_CBB3"/>
    <property type="match status" value="1"/>
</dbReference>
<evidence type="ECO:0000256" key="3">
    <source>
        <dbReference type="ARBA" id="ARBA00022723"/>
    </source>
</evidence>
<organism evidence="9 10">
    <name type="scientific">Legionella erythra</name>
    <dbReference type="NCBI Taxonomy" id="448"/>
    <lineage>
        <taxon>Bacteria</taxon>
        <taxon>Pseudomonadati</taxon>
        <taxon>Pseudomonadota</taxon>
        <taxon>Gammaproteobacteria</taxon>
        <taxon>Legionellales</taxon>
        <taxon>Legionellaceae</taxon>
        <taxon>Legionella</taxon>
    </lineage>
</organism>
<dbReference type="PANTHER" id="PTHR40942:SF2">
    <property type="entry name" value="CYTOCHROME-RELATED"/>
    <property type="match status" value="1"/>
</dbReference>
<dbReference type="PATRIC" id="fig|448.7.peg.1706"/>
<sequence length="141" mass="15391">MRFGFLILLTALSSGGYALDDFDKQQIINRIKPVGSVRVQKDDQAQTPSTQPVQTAAVEKKEPGQAVYDQYCSVCHRDGVAGAPKFRVEAEWKARLAARKDINGLTASAIKGMNAMPPKGTCVDCSDEDIKNAIQYMLPQS</sequence>
<dbReference type="Proteomes" id="UP000054773">
    <property type="component" value="Unassembled WGS sequence"/>
</dbReference>
<accession>A0A0W0TQL0</accession>
<keyword evidence="2 6" id="KW-0349">Heme</keyword>
<evidence type="ECO:0000259" key="8">
    <source>
        <dbReference type="PROSITE" id="PS51007"/>
    </source>
</evidence>
<evidence type="ECO:0000256" key="2">
    <source>
        <dbReference type="ARBA" id="ARBA00022617"/>
    </source>
</evidence>
<dbReference type="RefSeq" id="WP_058526761.1">
    <property type="nucleotide sequence ID" value="NZ_CAAAHY010000009.1"/>
</dbReference>
<dbReference type="PRINTS" id="PR00607">
    <property type="entry name" value="CYTCHROMECIE"/>
</dbReference>
<dbReference type="OrthoDB" id="9814708at2"/>
<feature type="domain" description="Cytochrome c" evidence="8">
    <location>
        <begin position="59"/>
        <end position="141"/>
    </location>
</feature>
<evidence type="ECO:0000256" key="1">
    <source>
        <dbReference type="ARBA" id="ARBA00022448"/>
    </source>
</evidence>
<keyword evidence="4" id="KW-0249">Electron transport</keyword>
<keyword evidence="3 6" id="KW-0479">Metal-binding</keyword>
<keyword evidence="5 6" id="KW-0408">Iron</keyword>
<dbReference type="GO" id="GO:0009055">
    <property type="term" value="F:electron transfer activity"/>
    <property type="evidence" value="ECO:0007669"/>
    <property type="project" value="InterPro"/>
</dbReference>
<dbReference type="InterPro" id="IPR009056">
    <property type="entry name" value="Cyt_c-like_dom"/>
</dbReference>
<dbReference type="PANTHER" id="PTHR40942">
    <property type="match status" value="1"/>
</dbReference>
<dbReference type="SUPFAM" id="SSF46626">
    <property type="entry name" value="Cytochrome c"/>
    <property type="match status" value="1"/>
</dbReference>
<dbReference type="AlphaFoldDB" id="A0A0W0TQL0"/>